<proteinExistence type="predicted"/>
<dbReference type="OrthoDB" id="3212118at2"/>
<dbReference type="Pfam" id="PF12900">
    <property type="entry name" value="Pyridox_ox_2"/>
    <property type="match status" value="1"/>
</dbReference>
<organism evidence="1 2">
    <name type="scientific">Lentzea tibetensis</name>
    <dbReference type="NCBI Taxonomy" id="2591470"/>
    <lineage>
        <taxon>Bacteria</taxon>
        <taxon>Bacillati</taxon>
        <taxon>Actinomycetota</taxon>
        <taxon>Actinomycetes</taxon>
        <taxon>Pseudonocardiales</taxon>
        <taxon>Pseudonocardiaceae</taxon>
        <taxon>Lentzea</taxon>
    </lineage>
</organism>
<keyword evidence="2" id="KW-1185">Reference proteome</keyword>
<protein>
    <submittedName>
        <fullName evidence="1">Pyridoxamine 5'-phosphate oxidase family protein</fullName>
    </submittedName>
</protein>
<evidence type="ECO:0000313" key="2">
    <source>
        <dbReference type="Proteomes" id="UP000316639"/>
    </source>
</evidence>
<comment type="caution">
    <text evidence="1">The sequence shown here is derived from an EMBL/GenBank/DDBJ whole genome shotgun (WGS) entry which is preliminary data.</text>
</comment>
<dbReference type="InterPro" id="IPR024747">
    <property type="entry name" value="Pyridox_Oxase-rel"/>
</dbReference>
<sequence length="116" mass="12870">MPLTREECLGLLRSVRVGRIIFTQHALPAVRPVPYRVDDGALIVRLPDDVPVYAAHDTVVAFEADDVSQDVACSWTVTVVGHAVEHPDPDQPGRWLLIPVEMVSGRRILEPCTYSE</sequence>
<dbReference type="AlphaFoldDB" id="A0A563F0I3"/>
<name>A0A563F0I3_9PSEU</name>
<dbReference type="Proteomes" id="UP000316639">
    <property type="component" value="Unassembled WGS sequence"/>
</dbReference>
<evidence type="ECO:0000313" key="1">
    <source>
        <dbReference type="EMBL" id="TWP53487.1"/>
    </source>
</evidence>
<gene>
    <name evidence="1" type="ORF">FKR81_05915</name>
</gene>
<dbReference type="Gene3D" id="2.30.110.10">
    <property type="entry name" value="Electron Transport, Fmn-binding Protein, Chain A"/>
    <property type="match status" value="1"/>
</dbReference>
<dbReference type="SUPFAM" id="SSF50475">
    <property type="entry name" value="FMN-binding split barrel"/>
    <property type="match status" value="1"/>
</dbReference>
<dbReference type="EMBL" id="VOBR01000003">
    <property type="protein sequence ID" value="TWP53487.1"/>
    <property type="molecule type" value="Genomic_DNA"/>
</dbReference>
<dbReference type="InterPro" id="IPR012349">
    <property type="entry name" value="Split_barrel_FMN-bd"/>
</dbReference>
<dbReference type="RefSeq" id="WP_146349898.1">
    <property type="nucleotide sequence ID" value="NZ_VOBR01000003.1"/>
</dbReference>
<accession>A0A563F0I3</accession>
<reference evidence="1 2" key="1">
    <citation type="submission" date="2019-07" db="EMBL/GenBank/DDBJ databases">
        <title>Lentzea xizangensis sp. nov., isolated from Qinghai-Tibetan Plateau Soils.</title>
        <authorList>
            <person name="Huang J."/>
        </authorList>
    </citation>
    <scope>NUCLEOTIDE SEQUENCE [LARGE SCALE GENOMIC DNA]</scope>
    <source>
        <strain evidence="1 2">FXJ1.1311</strain>
    </source>
</reference>